<proteinExistence type="predicted"/>
<dbReference type="OrthoDB" id="10597499at2759"/>
<feature type="region of interest" description="Disordered" evidence="1">
    <location>
        <begin position="1"/>
        <end position="43"/>
    </location>
</feature>
<organism evidence="2 3">
    <name type="scientific">Coniella lustricola</name>
    <dbReference type="NCBI Taxonomy" id="2025994"/>
    <lineage>
        <taxon>Eukaryota</taxon>
        <taxon>Fungi</taxon>
        <taxon>Dikarya</taxon>
        <taxon>Ascomycota</taxon>
        <taxon>Pezizomycotina</taxon>
        <taxon>Sordariomycetes</taxon>
        <taxon>Sordariomycetidae</taxon>
        <taxon>Diaporthales</taxon>
        <taxon>Schizoparmaceae</taxon>
        <taxon>Coniella</taxon>
    </lineage>
</organism>
<dbReference type="Proteomes" id="UP000241462">
    <property type="component" value="Unassembled WGS sequence"/>
</dbReference>
<gene>
    <name evidence="2" type="ORF">BD289DRAFT_432487</name>
</gene>
<evidence type="ECO:0000313" key="2">
    <source>
        <dbReference type="EMBL" id="PSR87310.1"/>
    </source>
</evidence>
<reference evidence="2 3" key="1">
    <citation type="journal article" date="2018" name="Mycol. Prog.">
        <title>Coniella lustricola, a new species from submerged detritus.</title>
        <authorList>
            <person name="Raudabaugh D.B."/>
            <person name="Iturriaga T."/>
            <person name="Carver A."/>
            <person name="Mondo S."/>
            <person name="Pangilinan J."/>
            <person name="Lipzen A."/>
            <person name="He G."/>
            <person name="Amirebrahimi M."/>
            <person name="Grigoriev I.V."/>
            <person name="Miller A.N."/>
        </authorList>
    </citation>
    <scope>NUCLEOTIDE SEQUENCE [LARGE SCALE GENOMIC DNA]</scope>
    <source>
        <strain evidence="2 3">B22-T-1</strain>
    </source>
</reference>
<evidence type="ECO:0000313" key="3">
    <source>
        <dbReference type="Proteomes" id="UP000241462"/>
    </source>
</evidence>
<keyword evidence="3" id="KW-1185">Reference proteome</keyword>
<dbReference type="AlphaFoldDB" id="A0A2T3A9R4"/>
<dbReference type="EMBL" id="KZ678430">
    <property type="protein sequence ID" value="PSR87310.1"/>
    <property type="molecule type" value="Genomic_DNA"/>
</dbReference>
<protein>
    <submittedName>
        <fullName evidence="2">Uncharacterized protein</fullName>
    </submittedName>
</protein>
<evidence type="ECO:0000256" key="1">
    <source>
        <dbReference type="SAM" id="MobiDB-lite"/>
    </source>
</evidence>
<feature type="compositionally biased region" description="Polar residues" evidence="1">
    <location>
        <begin position="30"/>
        <end position="41"/>
    </location>
</feature>
<accession>A0A2T3A9R4</accession>
<name>A0A2T3A9R4_9PEZI</name>
<dbReference type="InParanoid" id="A0A2T3A9R4"/>
<sequence>MGTGTQDAPAAQRTFDAAANAGHSKVMAGSSMSSGNKQSETVAAPHAARSGVLSTVESVAEKAIPWALDAFEDLKRSETEAHAARSSILSEIGHGLEDIAPFAISALSDLKRSETESLAARSSILSEIGHGLEDIAPFAISALSDLKRSETVDAPFARRSSEILHDIESVGGTALKVLGGLFEDE</sequence>